<gene>
    <name evidence="1" type="ORF">L210DRAFT_3643133</name>
</gene>
<accession>A0AAD4C0H6</accession>
<dbReference type="Proteomes" id="UP001194468">
    <property type="component" value="Unassembled WGS sequence"/>
</dbReference>
<protein>
    <submittedName>
        <fullName evidence="1">Uncharacterized protein</fullName>
    </submittedName>
</protein>
<organism evidence="1 2">
    <name type="scientific">Boletus edulis BED1</name>
    <dbReference type="NCBI Taxonomy" id="1328754"/>
    <lineage>
        <taxon>Eukaryota</taxon>
        <taxon>Fungi</taxon>
        <taxon>Dikarya</taxon>
        <taxon>Basidiomycota</taxon>
        <taxon>Agaricomycotina</taxon>
        <taxon>Agaricomycetes</taxon>
        <taxon>Agaricomycetidae</taxon>
        <taxon>Boletales</taxon>
        <taxon>Boletineae</taxon>
        <taxon>Boletaceae</taxon>
        <taxon>Boletoideae</taxon>
        <taxon>Boletus</taxon>
    </lineage>
</organism>
<reference evidence="1" key="2">
    <citation type="journal article" date="2020" name="Nat. Commun.">
        <title>Large-scale genome sequencing of mycorrhizal fungi provides insights into the early evolution of symbiotic traits.</title>
        <authorList>
            <person name="Miyauchi S."/>
            <person name="Kiss E."/>
            <person name="Kuo A."/>
            <person name="Drula E."/>
            <person name="Kohler A."/>
            <person name="Sanchez-Garcia M."/>
            <person name="Morin E."/>
            <person name="Andreopoulos B."/>
            <person name="Barry K.W."/>
            <person name="Bonito G."/>
            <person name="Buee M."/>
            <person name="Carver A."/>
            <person name="Chen C."/>
            <person name="Cichocki N."/>
            <person name="Clum A."/>
            <person name="Culley D."/>
            <person name="Crous P.W."/>
            <person name="Fauchery L."/>
            <person name="Girlanda M."/>
            <person name="Hayes R.D."/>
            <person name="Keri Z."/>
            <person name="LaButti K."/>
            <person name="Lipzen A."/>
            <person name="Lombard V."/>
            <person name="Magnuson J."/>
            <person name="Maillard F."/>
            <person name="Murat C."/>
            <person name="Nolan M."/>
            <person name="Ohm R.A."/>
            <person name="Pangilinan J."/>
            <person name="Pereira M.F."/>
            <person name="Perotto S."/>
            <person name="Peter M."/>
            <person name="Pfister S."/>
            <person name="Riley R."/>
            <person name="Sitrit Y."/>
            <person name="Stielow J.B."/>
            <person name="Szollosi G."/>
            <person name="Zifcakova L."/>
            <person name="Stursova M."/>
            <person name="Spatafora J.W."/>
            <person name="Tedersoo L."/>
            <person name="Vaario L.M."/>
            <person name="Yamada A."/>
            <person name="Yan M."/>
            <person name="Wang P."/>
            <person name="Xu J."/>
            <person name="Bruns T."/>
            <person name="Baldrian P."/>
            <person name="Vilgalys R."/>
            <person name="Dunand C."/>
            <person name="Henrissat B."/>
            <person name="Grigoriev I.V."/>
            <person name="Hibbett D."/>
            <person name="Nagy L.G."/>
            <person name="Martin F.M."/>
        </authorList>
    </citation>
    <scope>NUCLEOTIDE SEQUENCE</scope>
    <source>
        <strain evidence="1">BED1</strain>
    </source>
</reference>
<dbReference type="AlphaFoldDB" id="A0AAD4C0H6"/>
<dbReference type="EMBL" id="WHUW01000006">
    <property type="protein sequence ID" value="KAF8444957.1"/>
    <property type="molecule type" value="Genomic_DNA"/>
</dbReference>
<comment type="caution">
    <text evidence="1">The sequence shown here is derived from an EMBL/GenBank/DDBJ whole genome shotgun (WGS) entry which is preliminary data.</text>
</comment>
<evidence type="ECO:0000313" key="1">
    <source>
        <dbReference type="EMBL" id="KAF8444957.1"/>
    </source>
</evidence>
<proteinExistence type="predicted"/>
<name>A0AAD4C0H6_BOLED</name>
<keyword evidence="2" id="KW-1185">Reference proteome</keyword>
<reference evidence="1" key="1">
    <citation type="submission" date="2019-10" db="EMBL/GenBank/DDBJ databases">
        <authorList>
            <consortium name="DOE Joint Genome Institute"/>
            <person name="Kuo A."/>
            <person name="Miyauchi S."/>
            <person name="Kiss E."/>
            <person name="Drula E."/>
            <person name="Kohler A."/>
            <person name="Sanchez-Garcia M."/>
            <person name="Andreopoulos B."/>
            <person name="Barry K.W."/>
            <person name="Bonito G."/>
            <person name="Buee M."/>
            <person name="Carver A."/>
            <person name="Chen C."/>
            <person name="Cichocki N."/>
            <person name="Clum A."/>
            <person name="Culley D."/>
            <person name="Crous P.W."/>
            <person name="Fauchery L."/>
            <person name="Girlanda M."/>
            <person name="Hayes R."/>
            <person name="Keri Z."/>
            <person name="LaButti K."/>
            <person name="Lipzen A."/>
            <person name="Lombard V."/>
            <person name="Magnuson J."/>
            <person name="Maillard F."/>
            <person name="Morin E."/>
            <person name="Murat C."/>
            <person name="Nolan M."/>
            <person name="Ohm R."/>
            <person name="Pangilinan J."/>
            <person name="Pereira M."/>
            <person name="Perotto S."/>
            <person name="Peter M."/>
            <person name="Riley R."/>
            <person name="Sitrit Y."/>
            <person name="Stielow B."/>
            <person name="Szollosi G."/>
            <person name="Zifcakova L."/>
            <person name="Stursova M."/>
            <person name="Spatafora J.W."/>
            <person name="Tedersoo L."/>
            <person name="Vaario L.-M."/>
            <person name="Yamada A."/>
            <person name="Yan M."/>
            <person name="Wang P."/>
            <person name="Xu J."/>
            <person name="Bruns T."/>
            <person name="Baldrian P."/>
            <person name="Vilgalys R."/>
            <person name="Henrissat B."/>
            <person name="Grigoriev I.V."/>
            <person name="Hibbett D."/>
            <person name="Nagy L.G."/>
            <person name="Martin F.M."/>
        </authorList>
    </citation>
    <scope>NUCLEOTIDE SEQUENCE</scope>
    <source>
        <strain evidence="1">BED1</strain>
    </source>
</reference>
<sequence length="311" mass="35426">MVAPQTPRLPAKPRQPLRERCQVALAIIPISYREWNKVYDCNCKLVFVFEDDDEEKQKKGNIPTPTPSPTPSLTEESHLVEIMDGLYIALVDDEADLHALHTFDDEPFTHVVQVSYSTPYWEHPLSLSNWRREEAPRHAPVQRLDLVCPAVSLRLCAEQTAVGPNELHAAREFLSLALPHGSTKWWPEKLRKDALGKWSERDARDVGEEQDNDDDDEANVQIVYLAPDCGLDQLLNEQSGHVEQDDNVNVLIVAPTSRAVDVLSVLFCYLAFLEDTTPDDLVETDYFDQVWDRVTLGRWSMCYVGLIAWCD</sequence>
<evidence type="ECO:0000313" key="2">
    <source>
        <dbReference type="Proteomes" id="UP001194468"/>
    </source>
</evidence>